<dbReference type="STRING" id="252514.A3224_13245"/>
<dbReference type="AlphaFoldDB" id="A0A143HR87"/>
<dbReference type="Gene3D" id="3.20.20.80">
    <property type="entry name" value="Glycosidases"/>
    <property type="match status" value="1"/>
</dbReference>
<gene>
    <name evidence="5" type="ORF">A3224_13245</name>
</gene>
<protein>
    <submittedName>
        <fullName evidence="5">Mannonate dehydratase</fullName>
    </submittedName>
</protein>
<organism evidence="5 6">
    <name type="scientific">Microbulbifer thermotolerans</name>
    <dbReference type="NCBI Taxonomy" id="252514"/>
    <lineage>
        <taxon>Bacteria</taxon>
        <taxon>Pseudomonadati</taxon>
        <taxon>Pseudomonadota</taxon>
        <taxon>Gammaproteobacteria</taxon>
        <taxon>Cellvibrionales</taxon>
        <taxon>Microbulbiferaceae</taxon>
        <taxon>Microbulbifer</taxon>
    </lineage>
</organism>
<evidence type="ECO:0000256" key="2">
    <source>
        <dbReference type="ARBA" id="ARBA00023295"/>
    </source>
</evidence>
<evidence type="ECO:0000259" key="3">
    <source>
        <dbReference type="Pfam" id="PF02449"/>
    </source>
</evidence>
<dbReference type="Proteomes" id="UP000076077">
    <property type="component" value="Chromosome"/>
</dbReference>
<evidence type="ECO:0000313" key="5">
    <source>
        <dbReference type="EMBL" id="AMX04253.1"/>
    </source>
</evidence>
<dbReference type="SUPFAM" id="SSF51445">
    <property type="entry name" value="(Trans)glycosidases"/>
    <property type="match status" value="1"/>
</dbReference>
<keyword evidence="2" id="KW-0326">Glycosidase</keyword>
<dbReference type="Pfam" id="PF18120">
    <property type="entry name" value="DUF5597"/>
    <property type="match status" value="1"/>
</dbReference>
<dbReference type="Pfam" id="PF02449">
    <property type="entry name" value="Glyco_hydro_42"/>
    <property type="match status" value="1"/>
</dbReference>
<dbReference type="InterPro" id="IPR040719">
    <property type="entry name" value="DUF5597"/>
</dbReference>
<keyword evidence="1" id="KW-0378">Hydrolase</keyword>
<accession>A0A143HR87</accession>
<sequence length="507" mass="56981">MQNHTGGTQLLVDKRAFPILGGELGNSSASHLEYMESVWPKLKAMHLHTLLVPVYWELLEAEEGNFDFSLIEALLDRARRENLRLVLLWFGSWKNSMSTYAPSWVKRDTARFPRALDEKGIPQEILTPFSENNLNADRRAFAALMRFLKRADGKYKTVIMVQVENEIGMLPSPRDHHPLADAAFASQVPEPLLDYLREHKAQLEPELRAAWRRNGFRNSGSWAQLFGGDTTGEEIFTAWYFARYTNAVAAAGKAEYPLPMFVNAALNRPGASPGEYPSGGPLPHLMDIWKAAAPNIDLMAPDFYNPHFQYWNDRYTRQGDPLLIPEIRFDTDAGAKALYAFGHYNTLGFSPFSIETGSTKAMENLARSYDLLAQLGGHITAGSIKEGVWLTRENPQMAFTLGDYHFTAKHEFTLGWSPGSEAETWPEAGALIVQTGLEDFMVAGTGVVLTFAADGKRAGIDTLEEGEFQDGKWTPGRRLNGDQSHQGRHLRIPGGEWQIQKLRLYRY</sequence>
<dbReference type="GO" id="GO:0004565">
    <property type="term" value="F:beta-galactosidase activity"/>
    <property type="evidence" value="ECO:0007669"/>
    <property type="project" value="InterPro"/>
</dbReference>
<evidence type="ECO:0000259" key="4">
    <source>
        <dbReference type="Pfam" id="PF18120"/>
    </source>
</evidence>
<keyword evidence="6" id="KW-1185">Reference proteome</keyword>
<dbReference type="InterPro" id="IPR017853">
    <property type="entry name" value="GH"/>
</dbReference>
<dbReference type="InterPro" id="IPR013529">
    <property type="entry name" value="Glyco_hydro_42_N"/>
</dbReference>
<dbReference type="GO" id="GO:0005975">
    <property type="term" value="P:carbohydrate metabolic process"/>
    <property type="evidence" value="ECO:0007669"/>
    <property type="project" value="InterPro"/>
</dbReference>
<dbReference type="GO" id="GO:0009341">
    <property type="term" value="C:beta-galactosidase complex"/>
    <property type="evidence" value="ECO:0007669"/>
    <property type="project" value="InterPro"/>
</dbReference>
<feature type="domain" description="DUF5597" evidence="4">
    <location>
        <begin position="365"/>
        <end position="491"/>
    </location>
</feature>
<dbReference type="EMBL" id="CP014864">
    <property type="protein sequence ID" value="AMX04253.1"/>
    <property type="molecule type" value="Genomic_DNA"/>
</dbReference>
<evidence type="ECO:0000313" key="6">
    <source>
        <dbReference type="Proteomes" id="UP000076077"/>
    </source>
</evidence>
<dbReference type="KEGG" id="mthd:A3224_13245"/>
<reference evidence="6" key="1">
    <citation type="submission" date="2016-03" db="EMBL/GenBank/DDBJ databases">
        <authorList>
            <person name="Lee Y.-S."/>
            <person name="Choi Y.-L."/>
        </authorList>
    </citation>
    <scope>NUCLEOTIDE SEQUENCE [LARGE SCALE GENOMIC DNA]</scope>
    <source>
        <strain evidence="6">DAU221</strain>
    </source>
</reference>
<evidence type="ECO:0000256" key="1">
    <source>
        <dbReference type="ARBA" id="ARBA00022801"/>
    </source>
</evidence>
<proteinExistence type="predicted"/>
<name>A0A143HR87_MICTH</name>
<feature type="domain" description="Glycoside hydrolase family 42 N-terminal" evidence="3">
    <location>
        <begin position="54"/>
        <end position="193"/>
    </location>
</feature>
<dbReference type="Gene3D" id="2.60.220.20">
    <property type="entry name" value="putative beta-Galactosidase from caulobacter crescentus"/>
    <property type="match status" value="1"/>
</dbReference>